<proteinExistence type="predicted"/>
<comment type="caution">
    <text evidence="1">The sequence shown here is derived from an EMBL/GenBank/DDBJ whole genome shotgun (WGS) entry which is preliminary data.</text>
</comment>
<dbReference type="EMBL" id="ACJA02000004">
    <property type="protein sequence ID" value="EFH94825.1"/>
    <property type="molecule type" value="Genomic_DNA"/>
</dbReference>
<sequence length="67" mass="8095">MKKRQQNKKASKLDSFKEINNKKIELGYTAMAIFKYMEKKGYEGKYNILEEYCKNKIQNETKKITFF</sequence>
<dbReference type="HOGENOM" id="CLU_2738035_0_0_9"/>
<name>A0A0E1X8B9_STAAU</name>
<dbReference type="RefSeq" id="WP_000747271.1">
    <property type="nucleotide sequence ID" value="NZ_CM000952.1"/>
</dbReference>
<accession>A0A0E1X8B9</accession>
<gene>
    <name evidence="1" type="ORF">HMPREF0769_12446</name>
</gene>
<dbReference type="AlphaFoldDB" id="A0A0E1X8B9"/>
<protein>
    <submittedName>
        <fullName evidence="1">Uncharacterized protein</fullName>
    </submittedName>
</protein>
<organism evidence="1">
    <name type="scientific">Staphylococcus aureus subsp. aureus MN8</name>
    <dbReference type="NCBI Taxonomy" id="548470"/>
    <lineage>
        <taxon>Bacteria</taxon>
        <taxon>Bacillati</taxon>
        <taxon>Bacillota</taxon>
        <taxon>Bacilli</taxon>
        <taxon>Bacillales</taxon>
        <taxon>Staphylococcaceae</taxon>
        <taxon>Staphylococcus</taxon>
    </lineage>
</organism>
<dbReference type="Proteomes" id="UP000003455">
    <property type="component" value="Chromosome"/>
</dbReference>
<evidence type="ECO:0000313" key="1">
    <source>
        <dbReference type="EMBL" id="EFH94825.1"/>
    </source>
</evidence>
<reference evidence="1" key="1">
    <citation type="submission" date="2010-05" db="EMBL/GenBank/DDBJ databases">
        <authorList>
            <person name="Muzny D."/>
            <person name="Qin X."/>
            <person name="Buhay C."/>
            <person name="Dugan-Rocha S."/>
            <person name="Ding Y."/>
            <person name="Chen G."/>
            <person name="Hawes A."/>
            <person name="Holder M."/>
            <person name="Jhangiani S."/>
            <person name="Johnson A."/>
            <person name="Khan Z."/>
            <person name="Li Z."/>
            <person name="Liu W."/>
            <person name="Liu X."/>
            <person name="Perez L."/>
            <person name="Shen H."/>
            <person name="Wang Q."/>
            <person name="Watt J."/>
            <person name="Xi L."/>
            <person name="Xin Y."/>
            <person name="Zhou J."/>
            <person name="Deng J."/>
            <person name="Jiang H."/>
            <person name="Liu Y."/>
            <person name="Qu J."/>
            <person name="Song X.-Z."/>
            <person name="Zhang L."/>
            <person name="Villasana D."/>
            <person name="Johnson A."/>
            <person name="Liu J."/>
            <person name="Liyanage D."/>
            <person name="Lorensuhewa L."/>
            <person name="Robinson T."/>
            <person name="Song A."/>
            <person name="Song B.-B."/>
            <person name="Dinh H."/>
            <person name="Thornton R."/>
            <person name="Coyle M."/>
            <person name="Francisco L."/>
            <person name="Jackson L."/>
            <person name="Javaid M."/>
            <person name="Korchina V."/>
            <person name="Kovar C."/>
            <person name="Mata R."/>
            <person name="Mathew T."/>
            <person name="Ngo R."/>
            <person name="Nguyen L."/>
            <person name="Nguyen N."/>
            <person name="Okwuonu G."/>
            <person name="Ongeri F."/>
            <person name="Pham C."/>
            <person name="Simmons D."/>
            <person name="Wilczek-Boney K."/>
            <person name="Hale W."/>
            <person name="Jakkamsetti A."/>
            <person name="Pham P."/>
            <person name="Ruth R."/>
            <person name="San Lucas F."/>
            <person name="Warren J."/>
            <person name="Zhang J."/>
            <person name="Zhao Z."/>
            <person name="Zhou C."/>
            <person name="Zhu D."/>
            <person name="Lee S."/>
            <person name="Bess C."/>
            <person name="Blankenburg K."/>
            <person name="Forbes L."/>
            <person name="Fu Q."/>
            <person name="Gubbala S."/>
            <person name="Hirani K."/>
            <person name="Jayaseelan J.C."/>
            <person name="Lara F."/>
            <person name="Munidasa M."/>
            <person name="Palculict T."/>
            <person name="Patil S."/>
            <person name="Pu L.-L."/>
            <person name="Saada N."/>
            <person name="Tang L."/>
            <person name="Weissenberger G."/>
            <person name="Zhu Y."/>
            <person name="Hemphill L."/>
            <person name="Shang Y."/>
            <person name="Youmans B."/>
            <person name="Ayvaz T."/>
            <person name="Ross M."/>
            <person name="Santibanez J."/>
            <person name="Aqrawi P."/>
            <person name="Gross S."/>
            <person name="Joshi V."/>
            <person name="Fowler G."/>
            <person name="Nazareth L."/>
            <person name="Reid J."/>
            <person name="Worley K."/>
            <person name="Petrosino J."/>
            <person name="Highlander S."/>
            <person name="Gibbs R."/>
        </authorList>
    </citation>
    <scope>NUCLEOTIDE SEQUENCE [LARGE SCALE GENOMIC DNA]</scope>
    <source>
        <strain evidence="1">MN8</strain>
    </source>
</reference>